<organism evidence="3 4">
    <name type="scientific">Duganella qianjiadongensis</name>
    <dbReference type="NCBI Taxonomy" id="2692176"/>
    <lineage>
        <taxon>Bacteria</taxon>
        <taxon>Pseudomonadati</taxon>
        <taxon>Pseudomonadota</taxon>
        <taxon>Betaproteobacteria</taxon>
        <taxon>Burkholderiales</taxon>
        <taxon>Oxalobacteraceae</taxon>
        <taxon>Telluria group</taxon>
        <taxon>Duganella</taxon>
    </lineage>
</organism>
<dbReference type="RefSeq" id="WP_161038719.1">
    <property type="nucleotide sequence ID" value="NZ_WWCM01000004.1"/>
</dbReference>
<reference evidence="3 4" key="1">
    <citation type="submission" date="2019-12" db="EMBL/GenBank/DDBJ databases">
        <title>Novel species isolated from a subtropical stream in China.</title>
        <authorList>
            <person name="Lu H."/>
        </authorList>
    </citation>
    <scope>NUCLEOTIDE SEQUENCE [LARGE SCALE GENOMIC DNA]</scope>
    <source>
        <strain evidence="3 4">CY13W</strain>
    </source>
</reference>
<dbReference type="InterPro" id="IPR008278">
    <property type="entry name" value="4-PPantetheinyl_Trfase_dom"/>
</dbReference>
<evidence type="ECO:0000313" key="4">
    <source>
        <dbReference type="Proteomes" id="UP000478090"/>
    </source>
</evidence>
<dbReference type="Proteomes" id="UP000478090">
    <property type="component" value="Unassembled WGS sequence"/>
</dbReference>
<protein>
    <submittedName>
        <fullName evidence="3">4'-phosphopantetheinyl transferase superfamily protein</fullName>
    </submittedName>
</protein>
<comment type="caution">
    <text evidence="3">The sequence shown here is derived from an EMBL/GenBank/DDBJ whole genome shotgun (WGS) entry which is preliminary data.</text>
</comment>
<accession>A0ABW9VIC0</accession>
<feature type="domain" description="4'-phosphopantetheinyl transferase" evidence="2">
    <location>
        <begin position="112"/>
        <end position="177"/>
    </location>
</feature>
<dbReference type="GO" id="GO:0016740">
    <property type="term" value="F:transferase activity"/>
    <property type="evidence" value="ECO:0007669"/>
    <property type="project" value="UniProtKB-KW"/>
</dbReference>
<sequence>MDAPAPAPDTALAVQPWPGPLQFSSEGMLVLGLQLQSSAKGEARAQARLAVRHALTQAMATLLHHPPASIHIDNRRGHAPQISIAGSHGPAPQCSFAYADRYALAALKLHGAIGVDLMPVIDIPDWQAVARDYLGPQVCARLQALPASQRAAALAQEWCRLEAQLKCRGVALAEWREECRADARHAPLILPQAAMAGHVAWR</sequence>
<keyword evidence="1 3" id="KW-0808">Transferase</keyword>
<evidence type="ECO:0000256" key="1">
    <source>
        <dbReference type="ARBA" id="ARBA00022679"/>
    </source>
</evidence>
<dbReference type="Pfam" id="PF01648">
    <property type="entry name" value="ACPS"/>
    <property type="match status" value="1"/>
</dbReference>
<dbReference type="EMBL" id="WWCM01000004">
    <property type="protein sequence ID" value="MYM39358.1"/>
    <property type="molecule type" value="Genomic_DNA"/>
</dbReference>
<keyword evidence="4" id="KW-1185">Reference proteome</keyword>
<evidence type="ECO:0000313" key="3">
    <source>
        <dbReference type="EMBL" id="MYM39358.1"/>
    </source>
</evidence>
<evidence type="ECO:0000259" key="2">
    <source>
        <dbReference type="Pfam" id="PF01648"/>
    </source>
</evidence>
<dbReference type="InterPro" id="IPR037143">
    <property type="entry name" value="4-PPantetheinyl_Trfase_dom_sf"/>
</dbReference>
<name>A0ABW9VIC0_9BURK</name>
<dbReference type="SUPFAM" id="SSF56214">
    <property type="entry name" value="4'-phosphopantetheinyl transferase"/>
    <property type="match status" value="1"/>
</dbReference>
<proteinExistence type="predicted"/>
<dbReference type="Gene3D" id="3.90.470.20">
    <property type="entry name" value="4'-phosphopantetheinyl transferase domain"/>
    <property type="match status" value="1"/>
</dbReference>
<gene>
    <name evidence="3" type="ORF">GTP27_08445</name>
</gene>